<dbReference type="PANTHER" id="PTHR24083">
    <property type="entry name" value="NUCLEAR HORMONE RECEPTOR"/>
    <property type="match status" value="1"/>
</dbReference>
<dbReference type="SMART" id="SM00430">
    <property type="entry name" value="HOLI"/>
    <property type="match status" value="1"/>
</dbReference>
<dbReference type="CDD" id="cd06960">
    <property type="entry name" value="NR_DBD_HNF4A"/>
    <property type="match status" value="1"/>
</dbReference>
<dbReference type="PROSITE" id="PS51030">
    <property type="entry name" value="NUCLEAR_REC_DBD_2"/>
    <property type="match status" value="1"/>
</dbReference>
<dbReference type="Gene3D" id="3.30.50.10">
    <property type="entry name" value="Erythroid Transcription Factor GATA-1, subunit A"/>
    <property type="match status" value="1"/>
</dbReference>
<evidence type="ECO:0000313" key="16">
    <source>
        <dbReference type="WBParaSite" id="PgR015_g128_t02"/>
    </source>
</evidence>
<evidence type="ECO:0000256" key="12">
    <source>
        <dbReference type="SAM" id="MobiDB-lite"/>
    </source>
</evidence>
<dbReference type="SUPFAM" id="SSF48508">
    <property type="entry name" value="Nuclear receptor ligand-binding domain"/>
    <property type="match status" value="1"/>
</dbReference>
<keyword evidence="9 11" id="KW-0675">Receptor</keyword>
<dbReference type="SUPFAM" id="SSF57716">
    <property type="entry name" value="Glucocorticoid receptor-like (DNA-binding domain)"/>
    <property type="match status" value="1"/>
</dbReference>
<dbReference type="WBParaSite" id="PgR015_g128_t02">
    <property type="protein sequence ID" value="PgR015_g128_t02"/>
    <property type="gene ID" value="PgR015_g128"/>
</dbReference>
<evidence type="ECO:0000313" key="15">
    <source>
        <dbReference type="Proteomes" id="UP000887569"/>
    </source>
</evidence>
<dbReference type="InterPro" id="IPR050274">
    <property type="entry name" value="Nuclear_hormone_rcpt_NR2"/>
</dbReference>
<dbReference type="GO" id="GO:0000978">
    <property type="term" value="F:RNA polymerase II cis-regulatory region sequence-specific DNA binding"/>
    <property type="evidence" value="ECO:0007669"/>
    <property type="project" value="InterPro"/>
</dbReference>
<keyword evidence="8 11" id="KW-0804">Transcription</keyword>
<dbReference type="InterPro" id="IPR000536">
    <property type="entry name" value="Nucl_hrmn_rcpt_lig-bd"/>
</dbReference>
<dbReference type="WBParaSite" id="PgR015_g128_t03">
    <property type="protein sequence ID" value="PgR015_g128_t03"/>
    <property type="gene ID" value="PgR015_g128"/>
</dbReference>
<feature type="domain" description="NR LBD" evidence="14">
    <location>
        <begin position="445"/>
        <end position="732"/>
    </location>
</feature>
<evidence type="ECO:0000256" key="11">
    <source>
        <dbReference type="RuleBase" id="RU004334"/>
    </source>
</evidence>
<comment type="similarity">
    <text evidence="2 11">Belongs to the nuclear hormone receptor family.</text>
</comment>
<organism evidence="15 16">
    <name type="scientific">Parascaris univalens</name>
    <name type="common">Nematode worm</name>
    <dbReference type="NCBI Taxonomy" id="6257"/>
    <lineage>
        <taxon>Eukaryota</taxon>
        <taxon>Metazoa</taxon>
        <taxon>Ecdysozoa</taxon>
        <taxon>Nematoda</taxon>
        <taxon>Chromadorea</taxon>
        <taxon>Rhabditida</taxon>
        <taxon>Spirurina</taxon>
        <taxon>Ascaridomorpha</taxon>
        <taxon>Ascaridoidea</taxon>
        <taxon>Ascarididae</taxon>
        <taxon>Parascaris</taxon>
    </lineage>
</organism>
<dbReference type="SMART" id="SM00399">
    <property type="entry name" value="ZnF_C4"/>
    <property type="match status" value="1"/>
</dbReference>
<dbReference type="AlphaFoldDB" id="A0A915ATQ7"/>
<evidence type="ECO:0000313" key="17">
    <source>
        <dbReference type="WBParaSite" id="PgR015_g128_t03"/>
    </source>
</evidence>
<reference evidence="16 17" key="1">
    <citation type="submission" date="2022-11" db="UniProtKB">
        <authorList>
            <consortium name="WormBaseParasite"/>
        </authorList>
    </citation>
    <scope>IDENTIFICATION</scope>
</reference>
<evidence type="ECO:0000256" key="3">
    <source>
        <dbReference type="ARBA" id="ARBA00022723"/>
    </source>
</evidence>
<feature type="region of interest" description="Disordered" evidence="12">
    <location>
        <begin position="569"/>
        <end position="603"/>
    </location>
</feature>
<feature type="compositionally biased region" description="Polar residues" evidence="12">
    <location>
        <begin position="569"/>
        <end position="597"/>
    </location>
</feature>
<dbReference type="GO" id="GO:0003700">
    <property type="term" value="F:DNA-binding transcription factor activity"/>
    <property type="evidence" value="ECO:0007669"/>
    <property type="project" value="InterPro"/>
</dbReference>
<evidence type="ECO:0000256" key="2">
    <source>
        <dbReference type="ARBA" id="ARBA00005993"/>
    </source>
</evidence>
<comment type="subcellular location">
    <subcellularLocation>
        <location evidence="1 11">Nucleus</location>
    </subcellularLocation>
</comment>
<keyword evidence="4 11" id="KW-0863">Zinc-finger</keyword>
<dbReference type="GO" id="GO:0008270">
    <property type="term" value="F:zinc ion binding"/>
    <property type="evidence" value="ECO:0007669"/>
    <property type="project" value="UniProtKB-KW"/>
</dbReference>
<evidence type="ECO:0000256" key="8">
    <source>
        <dbReference type="ARBA" id="ARBA00023163"/>
    </source>
</evidence>
<name>A0A915ATQ7_PARUN</name>
<dbReference type="InterPro" id="IPR013088">
    <property type="entry name" value="Znf_NHR/GATA"/>
</dbReference>
<feature type="compositionally biased region" description="Polar residues" evidence="12">
    <location>
        <begin position="323"/>
        <end position="352"/>
    </location>
</feature>
<feature type="domain" description="Nuclear receptor" evidence="13">
    <location>
        <begin position="120"/>
        <end position="195"/>
    </location>
</feature>
<sequence>VTTALYRSFVIFSFAPKGSGRAIKYCLLSAGMTMSLSNSANMDEAVIIVDDDQDSSLMRLRTRHKQFNGEEGVQRNVSHLQAAVHREHDFLSSSPASRLIVSANCVTNDGNLVKRDSTSSLPCSICGSPSNGYHFGALSCAACNAFFRRSVAESRKYFCRKDGDCVIDQNARCFCRACRLKKCLEKGMDPNAVQPHRDIIGQKRKRQFDERRRDVADSALTVAIDSVEAEQQSHTAYKLLPPSPRSGPHSNSSATLRGLSLSEPTSFSLLNTKKEASPTKHCGSATAQLLTSPSAIAEQLLAFSRTPLIAASREERMADLQKSAKSSPQPFPKRNSSITSVSEPPSVNSATAQGAFPQSGLQRARLSTSECHAAEVHMDSERVMHYVPYDEYHQDLEHEEIVEHYDNGPSTSDSWYYEGDADRKQWQHTGSIPRGCSPARAAYDPSTNQIEHLVHAYSMLRERRRLIYCRATLRDILSGSEPPLRPATVGEHCSSHLRVEAGLVTEFINAIHPYAKLRLDDRVLLLKKASVPYLVLEKHYITMRLGGYQANRIINMDYSYHDLSLGTEKSSTCSENDSSKTARTLPSSENDSRSVANENGGKTVRVDPETVRRLLVLPLRESMRSITAPMYHFGMTDVEFVALVVIILFDHTLSGLSEPTRRLVKEARDRIYRDWFAYYEAHGIIDGAQRVGNAMLILPAVKASCDLQSENYHLVRFFGFFEMDKIIDEVML</sequence>
<evidence type="ECO:0000256" key="9">
    <source>
        <dbReference type="ARBA" id="ARBA00023170"/>
    </source>
</evidence>
<evidence type="ECO:0000256" key="4">
    <source>
        <dbReference type="ARBA" id="ARBA00022771"/>
    </source>
</evidence>
<protein>
    <submittedName>
        <fullName evidence="16 17">Nuclear receptor domain-containing protein</fullName>
    </submittedName>
</protein>
<dbReference type="GO" id="GO:0005634">
    <property type="term" value="C:nucleus"/>
    <property type="evidence" value="ECO:0007669"/>
    <property type="project" value="UniProtKB-SubCell"/>
</dbReference>
<dbReference type="InterPro" id="IPR001628">
    <property type="entry name" value="Znf_hrmn_rcpt"/>
</dbReference>
<evidence type="ECO:0000256" key="7">
    <source>
        <dbReference type="ARBA" id="ARBA00023125"/>
    </source>
</evidence>
<proteinExistence type="inferred from homology"/>
<keyword evidence="6 11" id="KW-0805">Transcription regulation</keyword>
<evidence type="ECO:0000259" key="14">
    <source>
        <dbReference type="PROSITE" id="PS51843"/>
    </source>
</evidence>
<keyword evidence="10 11" id="KW-0539">Nucleus</keyword>
<dbReference type="InterPro" id="IPR049636">
    <property type="entry name" value="HNF4-like_DBD"/>
</dbReference>
<feature type="region of interest" description="Disordered" evidence="12">
    <location>
        <begin position="236"/>
        <end position="257"/>
    </location>
</feature>
<keyword evidence="15" id="KW-1185">Reference proteome</keyword>
<dbReference type="PROSITE" id="PS00031">
    <property type="entry name" value="NUCLEAR_REC_DBD_1"/>
    <property type="match status" value="1"/>
</dbReference>
<feature type="region of interest" description="Disordered" evidence="12">
    <location>
        <begin position="316"/>
        <end position="363"/>
    </location>
</feature>
<dbReference type="Pfam" id="PF00104">
    <property type="entry name" value="Hormone_recep"/>
    <property type="match status" value="1"/>
</dbReference>
<dbReference type="InterPro" id="IPR035500">
    <property type="entry name" value="NHR-like_dom_sf"/>
</dbReference>
<dbReference type="Pfam" id="PF00105">
    <property type="entry name" value="zf-C4"/>
    <property type="match status" value="1"/>
</dbReference>
<evidence type="ECO:0000256" key="10">
    <source>
        <dbReference type="ARBA" id="ARBA00023242"/>
    </source>
</evidence>
<dbReference type="Proteomes" id="UP000887569">
    <property type="component" value="Unplaced"/>
</dbReference>
<dbReference type="PROSITE" id="PS51843">
    <property type="entry name" value="NR_LBD"/>
    <property type="match status" value="1"/>
</dbReference>
<evidence type="ECO:0000256" key="1">
    <source>
        <dbReference type="ARBA" id="ARBA00004123"/>
    </source>
</evidence>
<evidence type="ECO:0000256" key="5">
    <source>
        <dbReference type="ARBA" id="ARBA00022833"/>
    </source>
</evidence>
<dbReference type="Gene3D" id="1.10.565.10">
    <property type="entry name" value="Retinoid X Receptor"/>
    <property type="match status" value="1"/>
</dbReference>
<keyword evidence="7 11" id="KW-0238">DNA-binding</keyword>
<keyword evidence="5 11" id="KW-0862">Zinc</keyword>
<evidence type="ECO:0000259" key="13">
    <source>
        <dbReference type="PROSITE" id="PS51030"/>
    </source>
</evidence>
<dbReference type="FunFam" id="3.30.50.10:FF:000030">
    <property type="entry name" value="Nuclear Hormone Receptor family"/>
    <property type="match status" value="1"/>
</dbReference>
<evidence type="ECO:0000256" key="6">
    <source>
        <dbReference type="ARBA" id="ARBA00023015"/>
    </source>
</evidence>
<keyword evidence="3 11" id="KW-0479">Metal-binding</keyword>
<dbReference type="PRINTS" id="PR00047">
    <property type="entry name" value="STROIDFINGER"/>
</dbReference>
<accession>A0A915ATQ7</accession>